<sequence length="156" mass="16137">MTTESKQDTPPRSRGRGASPLLGAAVASAVLVVILGVIAQVAAGSAGLKGALAGGGLALVVFLVGTLVVATVARLVPAMSLLIALLTYVLQVVLMGVVVLALVRSDLGGQQLFREWFAGAVISVTMLWLGVQVWLFTRLRIPVYELPDHRAPGGEA</sequence>
<dbReference type="AlphaFoldDB" id="A0A4V1BMI6"/>
<evidence type="ECO:0000313" key="3">
    <source>
        <dbReference type="Proteomes" id="UP000294853"/>
    </source>
</evidence>
<keyword evidence="3" id="KW-1185">Reference proteome</keyword>
<keyword evidence="1" id="KW-0812">Transmembrane</keyword>
<gene>
    <name evidence="2" type="ORF">EXE58_14205</name>
</gene>
<keyword evidence="1" id="KW-0472">Membrane</keyword>
<dbReference type="Proteomes" id="UP000294853">
    <property type="component" value="Chromosome"/>
</dbReference>
<feature type="transmembrane region" description="Helical" evidence="1">
    <location>
        <begin position="21"/>
        <end position="43"/>
    </location>
</feature>
<organism evidence="2 3">
    <name type="scientific">Nocardioides seonyuensis</name>
    <dbReference type="NCBI Taxonomy" id="2518371"/>
    <lineage>
        <taxon>Bacteria</taxon>
        <taxon>Bacillati</taxon>
        <taxon>Actinomycetota</taxon>
        <taxon>Actinomycetes</taxon>
        <taxon>Propionibacteriales</taxon>
        <taxon>Nocardioidaceae</taxon>
        <taxon>Nocardioides</taxon>
    </lineage>
</organism>
<dbReference type="EMBL" id="CP038436">
    <property type="protein sequence ID" value="QBX56502.1"/>
    <property type="molecule type" value="Genomic_DNA"/>
</dbReference>
<evidence type="ECO:0000256" key="1">
    <source>
        <dbReference type="SAM" id="Phobius"/>
    </source>
</evidence>
<dbReference type="KEGG" id="nsn:EXE58_14205"/>
<evidence type="ECO:0000313" key="2">
    <source>
        <dbReference type="EMBL" id="QBX56502.1"/>
    </source>
</evidence>
<protein>
    <recommendedName>
        <fullName evidence="4">ATP synthase protein I</fullName>
    </recommendedName>
</protein>
<feature type="transmembrane region" description="Helical" evidence="1">
    <location>
        <begin position="83"/>
        <end position="104"/>
    </location>
</feature>
<accession>A0A4V1BMI6</accession>
<feature type="transmembrane region" description="Helical" evidence="1">
    <location>
        <begin position="116"/>
        <end position="136"/>
    </location>
</feature>
<keyword evidence="1" id="KW-1133">Transmembrane helix</keyword>
<feature type="transmembrane region" description="Helical" evidence="1">
    <location>
        <begin position="55"/>
        <end position="76"/>
    </location>
</feature>
<proteinExistence type="predicted"/>
<dbReference type="OrthoDB" id="3784569at2"/>
<dbReference type="RefSeq" id="WP_135268488.1">
    <property type="nucleotide sequence ID" value="NZ_CP038436.1"/>
</dbReference>
<reference evidence="2 3" key="1">
    <citation type="submission" date="2019-03" db="EMBL/GenBank/DDBJ databases">
        <title>Three New Species of Nocardioides, Nocardioides euryhalodurans sp. nov., Nocardioides seonyuensis sp. nov. and Nocardioides eburneoflavus sp. nov. Iolated from Soil.</title>
        <authorList>
            <person name="Roh S.G."/>
            <person name="Lee C."/>
            <person name="Kim M.-K."/>
            <person name="Kim S.B."/>
        </authorList>
    </citation>
    <scope>NUCLEOTIDE SEQUENCE [LARGE SCALE GENOMIC DNA]</scope>
    <source>
        <strain evidence="2 3">MMS17-SY207-3</strain>
    </source>
</reference>
<evidence type="ECO:0008006" key="4">
    <source>
        <dbReference type="Google" id="ProtNLM"/>
    </source>
</evidence>
<name>A0A4V1BMI6_9ACTN</name>